<reference evidence="1" key="1">
    <citation type="journal article" date="2015" name="Nature">
        <title>Complex archaea that bridge the gap between prokaryotes and eukaryotes.</title>
        <authorList>
            <person name="Spang A."/>
            <person name="Saw J.H."/>
            <person name="Jorgensen S.L."/>
            <person name="Zaremba-Niedzwiedzka K."/>
            <person name="Martijn J."/>
            <person name="Lind A.E."/>
            <person name="van Eijk R."/>
            <person name="Schleper C."/>
            <person name="Guy L."/>
            <person name="Ettema T.J."/>
        </authorList>
    </citation>
    <scope>NUCLEOTIDE SEQUENCE</scope>
</reference>
<name>A0A0F9BJP0_9ZZZZ</name>
<protein>
    <submittedName>
        <fullName evidence="1">Uncharacterized protein</fullName>
    </submittedName>
</protein>
<evidence type="ECO:0000313" key="1">
    <source>
        <dbReference type="EMBL" id="KKK90809.1"/>
    </source>
</evidence>
<gene>
    <name evidence="1" type="ORF">LCGC14_2719270</name>
</gene>
<accession>A0A0F9BJP0</accession>
<sequence>MAKKDKNPKFIQIITGTWRLGWKEKQVYKNTEEDF</sequence>
<dbReference type="AlphaFoldDB" id="A0A0F9BJP0"/>
<organism evidence="1">
    <name type="scientific">marine sediment metagenome</name>
    <dbReference type="NCBI Taxonomy" id="412755"/>
    <lineage>
        <taxon>unclassified sequences</taxon>
        <taxon>metagenomes</taxon>
        <taxon>ecological metagenomes</taxon>
    </lineage>
</organism>
<proteinExistence type="predicted"/>
<dbReference type="EMBL" id="LAZR01048930">
    <property type="protein sequence ID" value="KKK90809.1"/>
    <property type="molecule type" value="Genomic_DNA"/>
</dbReference>
<comment type="caution">
    <text evidence="1">The sequence shown here is derived from an EMBL/GenBank/DDBJ whole genome shotgun (WGS) entry which is preliminary data.</text>
</comment>